<dbReference type="Proteomes" id="UP001162164">
    <property type="component" value="Unassembled WGS sequence"/>
</dbReference>
<comment type="caution">
    <text evidence="1">The sequence shown here is derived from an EMBL/GenBank/DDBJ whole genome shotgun (WGS) entry which is preliminary data.</text>
</comment>
<accession>A0ABQ9J4I3</accession>
<proteinExistence type="predicted"/>
<dbReference type="SUPFAM" id="SSF50156">
    <property type="entry name" value="PDZ domain-like"/>
    <property type="match status" value="1"/>
</dbReference>
<protein>
    <recommendedName>
        <fullName evidence="3">PDZ domain-containing protein</fullName>
    </recommendedName>
</protein>
<dbReference type="Gene3D" id="2.30.42.10">
    <property type="match status" value="1"/>
</dbReference>
<evidence type="ECO:0000313" key="1">
    <source>
        <dbReference type="EMBL" id="KAJ8972933.1"/>
    </source>
</evidence>
<name>A0ABQ9J4I3_9CUCU</name>
<evidence type="ECO:0008006" key="3">
    <source>
        <dbReference type="Google" id="ProtNLM"/>
    </source>
</evidence>
<dbReference type="InterPro" id="IPR036034">
    <property type="entry name" value="PDZ_sf"/>
</dbReference>
<dbReference type="EMBL" id="JAPWTJ010001273">
    <property type="protein sequence ID" value="KAJ8972933.1"/>
    <property type="molecule type" value="Genomic_DNA"/>
</dbReference>
<gene>
    <name evidence="1" type="ORF">NQ317_011743</name>
</gene>
<evidence type="ECO:0000313" key="2">
    <source>
        <dbReference type="Proteomes" id="UP001162164"/>
    </source>
</evidence>
<sequence>MEIEESPISAASVAGLKNISLLQSTASVTDCGNKNKFLLRADTYSRDNRCTPTIETNLAKNVLHCKQLLNKDNKHGNCIQLTFNEGDINKADETVIYIKNDLNYMYEIIEINSTFIVKLTKGTRGLGLSVTGGIDSTGSWPGLIRIKRLFPHQPASSMLKKTTLTMDTSITAQNEEIIH</sequence>
<keyword evidence="2" id="KW-1185">Reference proteome</keyword>
<organism evidence="1 2">
    <name type="scientific">Molorchus minor</name>
    <dbReference type="NCBI Taxonomy" id="1323400"/>
    <lineage>
        <taxon>Eukaryota</taxon>
        <taxon>Metazoa</taxon>
        <taxon>Ecdysozoa</taxon>
        <taxon>Arthropoda</taxon>
        <taxon>Hexapoda</taxon>
        <taxon>Insecta</taxon>
        <taxon>Pterygota</taxon>
        <taxon>Neoptera</taxon>
        <taxon>Endopterygota</taxon>
        <taxon>Coleoptera</taxon>
        <taxon>Polyphaga</taxon>
        <taxon>Cucujiformia</taxon>
        <taxon>Chrysomeloidea</taxon>
        <taxon>Cerambycidae</taxon>
        <taxon>Lamiinae</taxon>
        <taxon>Monochamini</taxon>
        <taxon>Molorchus</taxon>
    </lineage>
</organism>
<reference evidence="1" key="1">
    <citation type="journal article" date="2023" name="Insect Mol. Biol.">
        <title>Genome sequencing provides insights into the evolution of gene families encoding plant cell wall-degrading enzymes in longhorned beetles.</title>
        <authorList>
            <person name="Shin N.R."/>
            <person name="Okamura Y."/>
            <person name="Kirsch R."/>
            <person name="Pauchet Y."/>
        </authorList>
    </citation>
    <scope>NUCLEOTIDE SEQUENCE</scope>
    <source>
        <strain evidence="1">MMC_N1</strain>
    </source>
</reference>